<dbReference type="InterPro" id="IPR013762">
    <property type="entry name" value="Integrase-like_cat_sf"/>
</dbReference>
<dbReference type="GO" id="GO:0006310">
    <property type="term" value="P:DNA recombination"/>
    <property type="evidence" value="ECO:0007669"/>
    <property type="project" value="UniProtKB-KW"/>
</dbReference>
<dbReference type="Proteomes" id="UP000002274">
    <property type="component" value="Chromosome"/>
</dbReference>
<dbReference type="GO" id="GO:0015074">
    <property type="term" value="P:DNA integration"/>
    <property type="evidence" value="ECO:0007669"/>
    <property type="project" value="InterPro"/>
</dbReference>
<reference evidence="4 5" key="1">
    <citation type="journal article" date="2007" name="PLoS Genet.">
        <title>Patterns and implications of gene gain and loss in the evolution of Prochlorococcus.</title>
        <authorList>
            <person name="Kettler G.C."/>
            <person name="Martiny A.C."/>
            <person name="Huang K."/>
            <person name="Zucker J."/>
            <person name="Coleman M.L."/>
            <person name="Rodrigue S."/>
            <person name="Chen F."/>
            <person name="Lapidus A."/>
            <person name="Ferriera S."/>
            <person name="Johnson J."/>
            <person name="Steglich C."/>
            <person name="Church G.M."/>
            <person name="Richardson P."/>
            <person name="Chisholm S.W."/>
        </authorList>
    </citation>
    <scope>NUCLEOTIDE SEQUENCE [LARGE SCALE GENOMIC DNA]</scope>
    <source>
        <strain evidence="4 5">MIT 9303</strain>
    </source>
</reference>
<protein>
    <recommendedName>
        <fullName evidence="6">Tyr recombinase domain-containing protein</fullName>
    </recommendedName>
</protein>
<feature type="region of interest" description="Disordered" evidence="3">
    <location>
        <begin position="285"/>
        <end position="324"/>
    </location>
</feature>
<dbReference type="AlphaFoldDB" id="A2C849"/>
<dbReference type="GO" id="GO:0003677">
    <property type="term" value="F:DNA binding"/>
    <property type="evidence" value="ECO:0007669"/>
    <property type="project" value="InterPro"/>
</dbReference>
<evidence type="ECO:0000256" key="3">
    <source>
        <dbReference type="SAM" id="MobiDB-lite"/>
    </source>
</evidence>
<feature type="compositionally biased region" description="Basic and acidic residues" evidence="3">
    <location>
        <begin position="285"/>
        <end position="299"/>
    </location>
</feature>
<dbReference type="InterPro" id="IPR011010">
    <property type="entry name" value="DNA_brk_join_enz"/>
</dbReference>
<dbReference type="EMBL" id="CP000554">
    <property type="protein sequence ID" value="ABM77659.1"/>
    <property type="molecule type" value="Genomic_DNA"/>
</dbReference>
<proteinExistence type="predicted"/>
<organism evidence="4 5">
    <name type="scientific">Prochlorococcus marinus (strain MIT 9303)</name>
    <dbReference type="NCBI Taxonomy" id="59922"/>
    <lineage>
        <taxon>Bacteria</taxon>
        <taxon>Bacillati</taxon>
        <taxon>Cyanobacteriota</taxon>
        <taxon>Cyanophyceae</taxon>
        <taxon>Synechococcales</taxon>
        <taxon>Prochlorococcaceae</taxon>
        <taxon>Prochlorococcus</taxon>
    </lineage>
</organism>
<evidence type="ECO:0000256" key="1">
    <source>
        <dbReference type="ARBA" id="ARBA00023172"/>
    </source>
</evidence>
<sequence length="324" mass="37949">MDDLLSNPPLSKHDWMVFNREIRKWVKEGENNSNHRVHLWRVLFWTWTLVAKNSGARPEELRKLKWKEVEVRDVGRISLSKLEQEIAELEEEGIEVIGEDEPSNGWASNPAALGREERLIAYITVTSGKTGQYREIPTSLGSVFLRWRDYINAYYERHNIKRSVSGSDLVFGNINNDCNPYVHYNFHLAWAHIRDRVKDQLEGNKFSDEPYSIYSMRGTMIQDKLLQGLDIFLLSRISGHSPDVLLRYYDRLDIRERAEEITSVGYGVRSKQDVKVDLYNNKQTEQTKETPKLWSKDDSYSYQRSSRKDRTTINTRKAVTAEEQ</sequence>
<keyword evidence="1" id="KW-0233">DNA recombination</keyword>
<keyword evidence="2" id="KW-0175">Coiled coil</keyword>
<evidence type="ECO:0000313" key="5">
    <source>
        <dbReference type="Proteomes" id="UP000002274"/>
    </source>
</evidence>
<name>A2C849_PROM3</name>
<evidence type="ECO:0000256" key="2">
    <source>
        <dbReference type="SAM" id="Coils"/>
    </source>
</evidence>
<feature type="coiled-coil region" evidence="2">
    <location>
        <begin position="72"/>
        <end position="99"/>
    </location>
</feature>
<evidence type="ECO:0008006" key="6">
    <source>
        <dbReference type="Google" id="ProtNLM"/>
    </source>
</evidence>
<dbReference type="SUPFAM" id="SSF56349">
    <property type="entry name" value="DNA breaking-rejoining enzymes"/>
    <property type="match status" value="1"/>
</dbReference>
<gene>
    <name evidence="4" type="ordered locus">P9303_09081</name>
</gene>
<accession>A2C849</accession>
<evidence type="ECO:0000313" key="4">
    <source>
        <dbReference type="EMBL" id="ABM77659.1"/>
    </source>
</evidence>
<dbReference type="Gene3D" id="1.10.443.10">
    <property type="entry name" value="Intergrase catalytic core"/>
    <property type="match status" value="1"/>
</dbReference>
<dbReference type="STRING" id="59922.P9303_09081"/>
<dbReference type="HOGENOM" id="CLU_857546_0_0_3"/>
<dbReference type="KEGG" id="pmf:P9303_09081"/>